<reference evidence="1 2" key="1">
    <citation type="submission" date="2021-06" db="EMBL/GenBank/DDBJ databases">
        <title>Caerostris extrusa draft genome.</title>
        <authorList>
            <person name="Kono N."/>
            <person name="Arakawa K."/>
        </authorList>
    </citation>
    <scope>NUCLEOTIDE SEQUENCE [LARGE SCALE GENOMIC DNA]</scope>
</reference>
<sequence length="122" mass="13374">MTIGIMIVGYHVHGQAHVITNPKLLSGGFNSRLSLRSFSIIAACGSTSTFCTITQLNNIILHHAGRLNSYSGDTCSPSCFQKFNADCDNIKPSLKFESIKSSRFAGERFDNEFRKVLQVGSN</sequence>
<protein>
    <submittedName>
        <fullName evidence="1">Uncharacterized protein</fullName>
    </submittedName>
</protein>
<evidence type="ECO:0000313" key="2">
    <source>
        <dbReference type="Proteomes" id="UP001054945"/>
    </source>
</evidence>
<gene>
    <name evidence="1" type="ORF">CEXT_522361</name>
</gene>
<evidence type="ECO:0000313" key="1">
    <source>
        <dbReference type="EMBL" id="GIY04747.1"/>
    </source>
</evidence>
<dbReference type="AlphaFoldDB" id="A0AAV4Q606"/>
<proteinExistence type="predicted"/>
<dbReference type="Proteomes" id="UP001054945">
    <property type="component" value="Unassembled WGS sequence"/>
</dbReference>
<keyword evidence="2" id="KW-1185">Reference proteome</keyword>
<accession>A0AAV4Q606</accession>
<comment type="caution">
    <text evidence="1">The sequence shown here is derived from an EMBL/GenBank/DDBJ whole genome shotgun (WGS) entry which is preliminary data.</text>
</comment>
<organism evidence="1 2">
    <name type="scientific">Caerostris extrusa</name>
    <name type="common">Bark spider</name>
    <name type="synonym">Caerostris bankana</name>
    <dbReference type="NCBI Taxonomy" id="172846"/>
    <lineage>
        <taxon>Eukaryota</taxon>
        <taxon>Metazoa</taxon>
        <taxon>Ecdysozoa</taxon>
        <taxon>Arthropoda</taxon>
        <taxon>Chelicerata</taxon>
        <taxon>Arachnida</taxon>
        <taxon>Araneae</taxon>
        <taxon>Araneomorphae</taxon>
        <taxon>Entelegynae</taxon>
        <taxon>Araneoidea</taxon>
        <taxon>Araneidae</taxon>
        <taxon>Caerostris</taxon>
    </lineage>
</organism>
<dbReference type="EMBL" id="BPLR01005749">
    <property type="protein sequence ID" value="GIY04747.1"/>
    <property type="molecule type" value="Genomic_DNA"/>
</dbReference>
<name>A0AAV4Q606_CAEEX</name>